<dbReference type="EMBL" id="LR797469">
    <property type="protein sequence ID" value="CAB4218398.1"/>
    <property type="molecule type" value="Genomic_DNA"/>
</dbReference>
<dbReference type="EMBL" id="LR797292">
    <property type="protein sequence ID" value="CAB4199893.1"/>
    <property type="molecule type" value="Genomic_DNA"/>
</dbReference>
<evidence type="ECO:0000313" key="4">
    <source>
        <dbReference type="EMBL" id="CAB4218398.1"/>
    </source>
</evidence>
<protein>
    <submittedName>
        <fullName evidence="3">Uncharacterized protein</fullName>
    </submittedName>
</protein>
<name>A0A6J5RRJ2_9CAUD</name>
<organism evidence="3">
    <name type="scientific">uncultured Caudovirales phage</name>
    <dbReference type="NCBI Taxonomy" id="2100421"/>
    <lineage>
        <taxon>Viruses</taxon>
        <taxon>Duplodnaviria</taxon>
        <taxon>Heunggongvirae</taxon>
        <taxon>Uroviricota</taxon>
        <taxon>Caudoviricetes</taxon>
        <taxon>Peduoviridae</taxon>
        <taxon>Maltschvirus</taxon>
        <taxon>Maltschvirus maltsch</taxon>
    </lineage>
</organism>
<evidence type="ECO:0000313" key="3">
    <source>
        <dbReference type="EMBL" id="CAB4199893.1"/>
    </source>
</evidence>
<feature type="compositionally biased region" description="Basic and acidic residues" evidence="1">
    <location>
        <begin position="1"/>
        <end position="14"/>
    </location>
</feature>
<evidence type="ECO:0000313" key="2">
    <source>
        <dbReference type="EMBL" id="CAB4187273.1"/>
    </source>
</evidence>
<dbReference type="EMBL" id="LR797107">
    <property type="protein sequence ID" value="CAB4187273.1"/>
    <property type="molecule type" value="Genomic_DNA"/>
</dbReference>
<feature type="region of interest" description="Disordered" evidence="1">
    <location>
        <begin position="88"/>
        <end position="107"/>
    </location>
</feature>
<accession>A0A6J5RRJ2</accession>
<reference evidence="3" key="1">
    <citation type="submission" date="2020-05" db="EMBL/GenBank/DDBJ databases">
        <authorList>
            <person name="Chiriac C."/>
            <person name="Salcher M."/>
            <person name="Ghai R."/>
            <person name="Kavagutti S V."/>
        </authorList>
    </citation>
    <scope>NUCLEOTIDE SEQUENCE</scope>
</reference>
<evidence type="ECO:0000256" key="1">
    <source>
        <dbReference type="SAM" id="MobiDB-lite"/>
    </source>
</evidence>
<gene>
    <name evidence="2" type="ORF">UFOVP1154_26</name>
    <name evidence="3" type="ORF">UFOVP1341_11</name>
    <name evidence="4" type="ORF">UFOVP1601_16</name>
</gene>
<proteinExistence type="predicted"/>
<feature type="region of interest" description="Disordered" evidence="1">
    <location>
        <begin position="1"/>
        <end position="23"/>
    </location>
</feature>
<sequence>MAKKAKAEKTEKTPKSKPLPGMEEAIHTRLNTLCEQISETRAQVNQLRGEDNDLCRHALAYMHDNKVRTYRFAGVELARVPGEEKLRVRTSKEAATTEVEQADDATE</sequence>